<evidence type="ECO:0000313" key="5">
    <source>
        <dbReference type="EMBL" id="CAD9425415.1"/>
    </source>
</evidence>
<reference evidence="5" key="1">
    <citation type="submission" date="2021-01" db="EMBL/GenBank/DDBJ databases">
        <authorList>
            <person name="Corre E."/>
            <person name="Pelletier E."/>
            <person name="Niang G."/>
            <person name="Scheremetjew M."/>
            <person name="Finn R."/>
            <person name="Kale V."/>
            <person name="Holt S."/>
            <person name="Cochrane G."/>
            <person name="Meng A."/>
            <person name="Brown T."/>
            <person name="Cohen L."/>
        </authorList>
    </citation>
    <scope>NUCLEOTIDE SEQUENCE</scope>
    <source>
        <strain evidence="5">CCMP1381</strain>
    </source>
</reference>
<dbReference type="GO" id="GO:0046872">
    <property type="term" value="F:metal ion binding"/>
    <property type="evidence" value="ECO:0007669"/>
    <property type="project" value="UniProtKB-KW"/>
</dbReference>
<evidence type="ECO:0000259" key="4">
    <source>
        <dbReference type="Pfam" id="PF00264"/>
    </source>
</evidence>
<dbReference type="Gene3D" id="1.10.1280.10">
    <property type="entry name" value="Di-copper center containing domain from catechol oxidase"/>
    <property type="match status" value="1"/>
</dbReference>
<dbReference type="SUPFAM" id="SSF48056">
    <property type="entry name" value="Di-copper centre-containing domain"/>
    <property type="match status" value="1"/>
</dbReference>
<sequence length="656" mass="73310">MRSSSYGSTSKDSEIGHGFIAKEPVKVENDDFIPVRSPRWSGIALSLSISLGFLVFLSIYLKASAGFTTDPSVLTSANELKFSVSNEYGQSVKGYKWDHIVEPYRLTTLTAILNDDDQEGTYIWVVGDTVSSTKVAYYTFQDVGFNLVNVSWTSLDGETKLSASSQVACKYVRREMRAMTVSDRERFLDTLRLLYDLKTKDGQASYGEKYKDIHYFVKKHLHGAAALDCDHWHDNAGIMTHHLAFTLELEQTLQAVDPAISVPYWEYTKDSILHADGDWESSEVFLDEWFGVASPTSNDHVVTEGRWAYAPIMSDASDYSNITNSYGLLRSPWNTNPTAYFTRYDKVLGNEFYNNFPTCTQFSECIKRPSIAQINECLNGETHGPVHIMIGGQWGSVSSAVAMKEYGLAPQHLLLAKNLWRHGYVKCPDSCDDSSSECKCSCPASQLDTTPYKILTEKTGLLHWIDDSSRAIYFDEDDGEYHIQGFTAEMEAGAWQDILDALCDPGHAGEMYTSAAPYDPTFWVLHTAAERLLQYRRMQADVSPLDETWGFAHMNAASDVGVVCDWSSVENGGDSLPTCTAKLCEGHGATDTLPFSDFLGHGETYSNMQFYDFMEPNNDQILYVYDNFEWEHCESQGVSMDVSVSSSQSIPPPAAV</sequence>
<dbReference type="EMBL" id="HBGS01028864">
    <property type="protein sequence ID" value="CAD9425415.1"/>
    <property type="molecule type" value="Transcribed_RNA"/>
</dbReference>
<evidence type="ECO:0000256" key="1">
    <source>
        <dbReference type="ARBA" id="ARBA00022723"/>
    </source>
</evidence>
<dbReference type="Pfam" id="PF00264">
    <property type="entry name" value="Tyrosinase"/>
    <property type="match status" value="1"/>
</dbReference>
<dbReference type="PANTHER" id="PTHR11474">
    <property type="entry name" value="TYROSINASE FAMILY MEMBER"/>
    <property type="match status" value="1"/>
</dbReference>
<dbReference type="InterPro" id="IPR002227">
    <property type="entry name" value="Tyrosinase_Cu-bd"/>
</dbReference>
<name>A0A7S2CGQ1_9STRA</name>
<gene>
    <name evidence="5" type="ORF">DSPE1174_LOCUS14665</name>
</gene>
<dbReference type="GO" id="GO:0016491">
    <property type="term" value="F:oxidoreductase activity"/>
    <property type="evidence" value="ECO:0007669"/>
    <property type="project" value="InterPro"/>
</dbReference>
<keyword evidence="3" id="KW-0812">Transmembrane</keyword>
<evidence type="ECO:0000256" key="2">
    <source>
        <dbReference type="ARBA" id="ARBA00023008"/>
    </source>
</evidence>
<feature type="domain" description="Tyrosinase copper-binding" evidence="4">
    <location>
        <begin position="222"/>
        <end position="400"/>
    </location>
</feature>
<protein>
    <recommendedName>
        <fullName evidence="4">Tyrosinase copper-binding domain-containing protein</fullName>
    </recommendedName>
</protein>
<organism evidence="5">
    <name type="scientific">Octactis speculum</name>
    <dbReference type="NCBI Taxonomy" id="3111310"/>
    <lineage>
        <taxon>Eukaryota</taxon>
        <taxon>Sar</taxon>
        <taxon>Stramenopiles</taxon>
        <taxon>Ochrophyta</taxon>
        <taxon>Dictyochophyceae</taxon>
        <taxon>Dictyochales</taxon>
        <taxon>Dictyochaceae</taxon>
        <taxon>Octactis</taxon>
    </lineage>
</organism>
<keyword evidence="3" id="KW-0472">Membrane</keyword>
<accession>A0A7S2CGQ1</accession>
<evidence type="ECO:0000256" key="3">
    <source>
        <dbReference type="SAM" id="Phobius"/>
    </source>
</evidence>
<keyword evidence="1" id="KW-0479">Metal-binding</keyword>
<keyword evidence="3" id="KW-1133">Transmembrane helix</keyword>
<keyword evidence="2" id="KW-0186">Copper</keyword>
<dbReference type="PANTHER" id="PTHR11474:SF126">
    <property type="entry name" value="TYROSINASE-LIKE PROTEIN TYR-1-RELATED"/>
    <property type="match status" value="1"/>
</dbReference>
<proteinExistence type="predicted"/>
<dbReference type="InterPro" id="IPR050316">
    <property type="entry name" value="Tyrosinase/Hemocyanin"/>
</dbReference>
<dbReference type="AlphaFoldDB" id="A0A7S2CGQ1"/>
<dbReference type="InterPro" id="IPR008922">
    <property type="entry name" value="Di-copper_centre_dom_sf"/>
</dbReference>
<feature type="transmembrane region" description="Helical" evidence="3">
    <location>
        <begin position="42"/>
        <end position="61"/>
    </location>
</feature>